<comment type="caution">
    <text evidence="1">The sequence shown here is derived from an EMBL/GenBank/DDBJ whole genome shotgun (WGS) entry which is preliminary data.</text>
</comment>
<evidence type="ECO:0000313" key="2">
    <source>
        <dbReference type="Proteomes" id="UP001060215"/>
    </source>
</evidence>
<accession>A0ACC0IYX3</accession>
<sequence>MKKAELVFIPSPGIGHLVSIVEFAKRLIDRDDRFSVTILVIKTSTLPNIDSYTNSLSVSHPLIQLIDLSQLHPPNSPELAKSPENYITLYIESFKPHIKHVLGNLIGSTHSHPNSPRLVGLVLDFFCLSMIDVGNELDLPSYLFLTTGAAFRGLMLCIPTRHDRVSTEFSESDPEFLILGFINPVPSRVLPSAMESETGQLDPTMNGNNQKVESEAQPQAEDLEKKKKKKEEKAREKELKKLKAAQKAEAAKLQAQVSNTSKMGKRKNIKREAGEENPEDYLDPETPSGEKKHLSQQMAKQFSPSAVEKSWYAWWEKSEMGYGFISQEHMLDVQCPEVKYDYQIAKAKLGIVLPPPNVTGALHIGHALTSAIQDTIIRWRRMSGYNTLWVPGMDHAGIATQVVVEKENHAERKLTRHDVGRERFVSEVWSWKEEYGSTILKQLRCLGASLDWSRECFTMDEKRSKAVIEAFVRLYKEGLIYRDLRLVNWDCILRTAISDIEVDYLDIKERTQLKVPGYQKLVEFGVLTSFAYPLEGGLVCDAILVDPNFGTGAVKITPAHDPNDFEVGKRHNLDFINIFTDDGKINSNGGSEFVGMPRFKAREAVTAALQRKGLYRGAKTNEMRLGICSRSNDLVEPLIKPQWYVNCNSMAKQALDAVFDEENRKMEIIPRQYAAEWKRWLENIRDWCVSRQLWWGHRIPAWYVTLEDDELKELGAYNDHWVVSRNEEEARTEASRIFAVKEFQISQDPDVLDTWFSAGLFPMSVLGWPNDTDDLKAFYPTSVLETGHDILFFWVAHMVMLGIKLGGDVPFRKVYLHPMIRDAHGRKMSKSLGNVIDPQEVINGITLEALHKRLKQGNLDPTELEVAKEGQKKDFPTGIPECGADALRFALVSYTAQTDKINLDIQRVVGYRQWCNKLWNAVRFAISKLGDDYTSPTNIVPDVMPFSCQWILSVLNKAISKTVSSLDSYEFSDAASAVYSWWQFQLCDVFIEAVKPYFANDNSTFASIMGSDLLHPFMPFVTEELWQRLPSSRGCTRKESIMICNYPSVVECWTNGRIEYEMDMVESAVKSLRSLRSLMPAKERHERRAAFALCRTDAVAETVKNHELEISTLAALSSLKVLSENDAAPAGCAVSVVNESLSVYLKLRGTLNAEAELEKLQKKMEDIQKHRDNLMKMMDASGYREKVPLHIHEENIAKLSTLMQELLSFEQASQHLEREIATEGSENDN</sequence>
<dbReference type="Proteomes" id="UP001060215">
    <property type="component" value="Chromosome 1"/>
</dbReference>
<proteinExistence type="predicted"/>
<organism evidence="1 2">
    <name type="scientific">Camellia lanceoleosa</name>
    <dbReference type="NCBI Taxonomy" id="1840588"/>
    <lineage>
        <taxon>Eukaryota</taxon>
        <taxon>Viridiplantae</taxon>
        <taxon>Streptophyta</taxon>
        <taxon>Embryophyta</taxon>
        <taxon>Tracheophyta</taxon>
        <taxon>Spermatophyta</taxon>
        <taxon>Magnoliopsida</taxon>
        <taxon>eudicotyledons</taxon>
        <taxon>Gunneridae</taxon>
        <taxon>Pentapetalae</taxon>
        <taxon>asterids</taxon>
        <taxon>Ericales</taxon>
        <taxon>Theaceae</taxon>
        <taxon>Camellia</taxon>
    </lineage>
</organism>
<reference evidence="1 2" key="1">
    <citation type="journal article" date="2022" name="Plant J.">
        <title>Chromosome-level genome of Camellia lanceoleosa provides a valuable resource for understanding genome evolution and self-incompatibility.</title>
        <authorList>
            <person name="Gong W."/>
            <person name="Xiao S."/>
            <person name="Wang L."/>
            <person name="Liao Z."/>
            <person name="Chang Y."/>
            <person name="Mo W."/>
            <person name="Hu G."/>
            <person name="Li W."/>
            <person name="Zhao G."/>
            <person name="Zhu H."/>
            <person name="Hu X."/>
            <person name="Ji K."/>
            <person name="Xiang X."/>
            <person name="Song Q."/>
            <person name="Yuan D."/>
            <person name="Jin S."/>
            <person name="Zhang L."/>
        </authorList>
    </citation>
    <scope>NUCLEOTIDE SEQUENCE [LARGE SCALE GENOMIC DNA]</scope>
    <source>
        <strain evidence="1">SQ_2022a</strain>
    </source>
</reference>
<keyword evidence="2" id="KW-1185">Reference proteome</keyword>
<protein>
    <submittedName>
        <fullName evidence="1">Uncharacterized protein</fullName>
    </submittedName>
</protein>
<name>A0ACC0IYX3_9ERIC</name>
<evidence type="ECO:0000313" key="1">
    <source>
        <dbReference type="EMBL" id="KAI8031112.1"/>
    </source>
</evidence>
<dbReference type="EMBL" id="CM045758">
    <property type="protein sequence ID" value="KAI8031112.1"/>
    <property type="molecule type" value="Genomic_DNA"/>
</dbReference>
<gene>
    <name evidence="1" type="ORF">LOK49_LG01G01417</name>
</gene>